<reference evidence="2 3" key="2">
    <citation type="journal article" date="2010" name="Stand. Genomic Sci.">
        <title>Complete genome sequence of Kribbella flavida type strain (IFO 14399).</title>
        <authorList>
            <person name="Pukall R."/>
            <person name="Lapidus A."/>
            <person name="Glavina Del Rio T."/>
            <person name="Copeland A."/>
            <person name="Tice H."/>
            <person name="Cheng J.-F."/>
            <person name="Lucas S."/>
            <person name="Chen F."/>
            <person name="Nolan M."/>
            <person name="LaButti K."/>
            <person name="Pati A."/>
            <person name="Ivanova N."/>
            <person name="Mavrommatis K."/>
            <person name="Mikhailova N."/>
            <person name="Pitluck S."/>
            <person name="Bruce D."/>
            <person name="Goodwin L."/>
            <person name="Land M."/>
            <person name="Hauser L."/>
            <person name="Chang Y.-J."/>
            <person name="Jeffries C.D."/>
            <person name="Chen A."/>
            <person name="Palaniappan K."/>
            <person name="Chain P."/>
            <person name="Rohde M."/>
            <person name="Goeker M."/>
            <person name="Bristow J."/>
            <person name="Eisen J.A."/>
            <person name="Markowitz V."/>
            <person name="Hugenholtz P."/>
            <person name="Kyrpides N.C."/>
            <person name="Klenk H.-P."/>
            <person name="Brettin T."/>
        </authorList>
    </citation>
    <scope>NUCLEOTIDE SEQUENCE [LARGE SCALE GENOMIC DNA]</scope>
    <source>
        <strain evidence="3">DSM 17836 / JCM 10339 / NBRC 14399</strain>
    </source>
</reference>
<feature type="transmembrane region" description="Helical" evidence="1">
    <location>
        <begin position="6"/>
        <end position="24"/>
    </location>
</feature>
<dbReference type="Proteomes" id="UP000007967">
    <property type="component" value="Chromosome"/>
</dbReference>
<accession>D2PST5</accession>
<protein>
    <recommendedName>
        <fullName evidence="4">Thioredoxin domain-containing protein</fullName>
    </recommendedName>
</protein>
<reference evidence="3" key="1">
    <citation type="submission" date="2009-09" db="EMBL/GenBank/DDBJ databases">
        <title>The complete genome of Kribbella flavida DSM 17836.</title>
        <authorList>
            <consortium name="US DOE Joint Genome Institute (JGI-PGF)"/>
            <person name="Lucas S."/>
            <person name="Copeland A."/>
            <person name="Lapidus A."/>
            <person name="Glavina del Rio T."/>
            <person name="Dalin E."/>
            <person name="Tice H."/>
            <person name="Bruce D."/>
            <person name="Goodwin L."/>
            <person name="Pitluck S."/>
            <person name="Kyrpides N."/>
            <person name="Mavromatis K."/>
            <person name="Ivanova N."/>
            <person name="Saunders E."/>
            <person name="Brettin T."/>
            <person name="Detter J.C."/>
            <person name="Han C."/>
            <person name="Larimer F."/>
            <person name="Land M."/>
            <person name="Hauser L."/>
            <person name="Markowitz V."/>
            <person name="Cheng J.-F."/>
            <person name="Hugenholtz P."/>
            <person name="Woyke T."/>
            <person name="Wu D."/>
            <person name="Pukall R."/>
            <person name="Klenk H.-P."/>
            <person name="Eisen J.A."/>
        </authorList>
    </citation>
    <scope>NUCLEOTIDE SEQUENCE [LARGE SCALE GENOMIC DNA]</scope>
    <source>
        <strain evidence="3">DSM 17836 / JCM 10339 / NBRC 14399</strain>
    </source>
</reference>
<organism evidence="2 3">
    <name type="scientific">Kribbella flavida (strain DSM 17836 / JCM 10339 / NBRC 14399)</name>
    <dbReference type="NCBI Taxonomy" id="479435"/>
    <lineage>
        <taxon>Bacteria</taxon>
        <taxon>Bacillati</taxon>
        <taxon>Actinomycetota</taxon>
        <taxon>Actinomycetes</taxon>
        <taxon>Propionibacteriales</taxon>
        <taxon>Kribbellaceae</taxon>
        <taxon>Kribbella</taxon>
    </lineage>
</organism>
<evidence type="ECO:0000313" key="3">
    <source>
        <dbReference type="Proteomes" id="UP000007967"/>
    </source>
</evidence>
<gene>
    <name evidence="2" type="ordered locus">Kfla_5984</name>
</gene>
<evidence type="ECO:0000313" key="2">
    <source>
        <dbReference type="EMBL" id="ADB34987.1"/>
    </source>
</evidence>
<keyword evidence="3" id="KW-1185">Reference proteome</keyword>
<dbReference type="AlphaFoldDB" id="D2PST5"/>
<keyword evidence="1" id="KW-0472">Membrane</keyword>
<sequence>MTAGVVAVVLVVTAVNLLITFAVLRRLREHDQRLTQLEGRGGSHLDVLIGREPAPFAVHGIDGARVGHDGAAASLIGFFSVGCSACHDQAGPFRQAVEEGRFAGHDVLVVVDGPPGGDPDLVGQLSGLGVVVEGEQAQTVAAAYGVIAFPAFLTTVGGKVASAAPVIAMLRRQLV</sequence>
<dbReference type="HOGENOM" id="CLU_124855_1_0_11"/>
<proteinExistence type="predicted"/>
<keyword evidence="1" id="KW-0812">Transmembrane</keyword>
<dbReference type="STRING" id="479435.Kfla_5984"/>
<evidence type="ECO:0008006" key="4">
    <source>
        <dbReference type="Google" id="ProtNLM"/>
    </source>
</evidence>
<dbReference type="KEGG" id="kfl:Kfla_5984"/>
<dbReference type="EMBL" id="CP001736">
    <property type="protein sequence ID" value="ADB34987.1"/>
    <property type="molecule type" value="Genomic_DNA"/>
</dbReference>
<keyword evidence="1" id="KW-1133">Transmembrane helix</keyword>
<dbReference type="OrthoDB" id="128449at2"/>
<evidence type="ECO:0000256" key="1">
    <source>
        <dbReference type="SAM" id="Phobius"/>
    </source>
</evidence>
<name>D2PST5_KRIFD</name>
<dbReference type="RefSeq" id="WP_012923541.1">
    <property type="nucleotide sequence ID" value="NC_013729.1"/>
</dbReference>
<dbReference type="eggNOG" id="COG0526">
    <property type="taxonomic scope" value="Bacteria"/>
</dbReference>